<sequence length="58" mass="6279">MLRLAFYYCGLGNSGKGPKAFSSAQQSSACYLLADDSKSWAWDLGVFVLAFRLPDPGT</sequence>
<gene>
    <name evidence="1" type="ORF">K0M31_008799</name>
</gene>
<organism evidence="1 2">
    <name type="scientific">Melipona bicolor</name>
    <dbReference type="NCBI Taxonomy" id="60889"/>
    <lineage>
        <taxon>Eukaryota</taxon>
        <taxon>Metazoa</taxon>
        <taxon>Ecdysozoa</taxon>
        <taxon>Arthropoda</taxon>
        <taxon>Hexapoda</taxon>
        <taxon>Insecta</taxon>
        <taxon>Pterygota</taxon>
        <taxon>Neoptera</taxon>
        <taxon>Endopterygota</taxon>
        <taxon>Hymenoptera</taxon>
        <taxon>Apocrita</taxon>
        <taxon>Aculeata</taxon>
        <taxon>Apoidea</taxon>
        <taxon>Anthophila</taxon>
        <taxon>Apidae</taxon>
        <taxon>Melipona</taxon>
    </lineage>
</organism>
<dbReference type="Proteomes" id="UP001177670">
    <property type="component" value="Unassembled WGS sequence"/>
</dbReference>
<name>A0AA40KJX2_9HYME</name>
<comment type="caution">
    <text evidence="1">The sequence shown here is derived from an EMBL/GenBank/DDBJ whole genome shotgun (WGS) entry which is preliminary data.</text>
</comment>
<reference evidence="1" key="1">
    <citation type="submission" date="2021-10" db="EMBL/GenBank/DDBJ databases">
        <title>Melipona bicolor Genome sequencing and assembly.</title>
        <authorList>
            <person name="Araujo N.S."/>
            <person name="Arias M.C."/>
        </authorList>
    </citation>
    <scope>NUCLEOTIDE SEQUENCE</scope>
    <source>
        <strain evidence="1">USP_2M_L1-L4_2017</strain>
        <tissue evidence="1">Whole body</tissue>
    </source>
</reference>
<proteinExistence type="predicted"/>
<dbReference type="AlphaFoldDB" id="A0AA40KJX2"/>
<evidence type="ECO:0000313" key="2">
    <source>
        <dbReference type="Proteomes" id="UP001177670"/>
    </source>
</evidence>
<protein>
    <submittedName>
        <fullName evidence="1">Uncharacterized protein</fullName>
    </submittedName>
</protein>
<accession>A0AA40KJX2</accession>
<keyword evidence="2" id="KW-1185">Reference proteome</keyword>
<dbReference type="EMBL" id="JAHYIQ010000021">
    <property type="protein sequence ID" value="KAK1123166.1"/>
    <property type="molecule type" value="Genomic_DNA"/>
</dbReference>
<evidence type="ECO:0000313" key="1">
    <source>
        <dbReference type="EMBL" id="KAK1123166.1"/>
    </source>
</evidence>